<dbReference type="AlphaFoldDB" id="D8Q923"/>
<dbReference type="OrthoDB" id="4494488at2759"/>
<dbReference type="eggNOG" id="ENOG502SN23">
    <property type="taxonomic scope" value="Eukaryota"/>
</dbReference>
<accession>D8Q923</accession>
<dbReference type="CDD" id="cd22656">
    <property type="entry name" value="ClyA_Cry6Aa-like"/>
    <property type="match status" value="1"/>
</dbReference>
<keyword evidence="2" id="KW-0472">Membrane</keyword>
<dbReference type="Proteomes" id="UP000007431">
    <property type="component" value="Unassembled WGS sequence"/>
</dbReference>
<dbReference type="HOGENOM" id="CLU_054251_0_0_1"/>
<dbReference type="VEuPathDB" id="FungiDB:SCHCODRAFT_02547507"/>
<gene>
    <name evidence="3" type="ORF">SCHCODRAFT_85518</name>
</gene>
<evidence type="ECO:0000313" key="4">
    <source>
        <dbReference type="Proteomes" id="UP000007431"/>
    </source>
</evidence>
<dbReference type="SUPFAM" id="SSF58100">
    <property type="entry name" value="Bacterial hemolysins"/>
    <property type="match status" value="1"/>
</dbReference>
<dbReference type="GeneID" id="9588044"/>
<feature type="transmembrane region" description="Helical" evidence="2">
    <location>
        <begin position="214"/>
        <end position="233"/>
    </location>
</feature>
<dbReference type="EMBL" id="GL377308">
    <property type="protein sequence ID" value="EFI95575.1"/>
    <property type="molecule type" value="Genomic_DNA"/>
</dbReference>
<keyword evidence="1" id="KW-0175">Coiled coil</keyword>
<keyword evidence="4" id="KW-1185">Reference proteome</keyword>
<evidence type="ECO:0000313" key="3">
    <source>
        <dbReference type="EMBL" id="EFI95575.1"/>
    </source>
</evidence>
<sequence>MNSADNYILQHQDVYDLQKYVWSGVLLPTTEEEYQARLNISDRTASKLSEVIKPLVDVYGTAQKHCQSFYEDTFRNKLPKLTDDALAYAQDAAGGSYGPIFQDIIDIGSAATPEEIQRLQDDLTARLSDRYIAAADLQVAASSCADDLRNFEQQTREYQSRLAQCSVLVHDKTAQELDDVDNLQRKVKECREEIKADTAEYEHDKLVACTTPSYAWLGFIGLIVASTVAGVYGKKAADMAARIDELKDELARYEGNLKDESSIIADLTAIDGDLKSLLDIIGPAITVVEKMEGVWQSFAQDFFKMLEEVKTDVGSANPIIAHMYEKKLESKWSDVAGAIKKYQQAMDVSLPISAYGASVSIDEMSRKLHAQANK</sequence>
<dbReference type="RefSeq" id="XP_003030478.1">
    <property type="nucleotide sequence ID" value="XM_003030432.1"/>
</dbReference>
<dbReference type="KEGG" id="scm:SCHCO_02547507"/>
<organism evidence="4">
    <name type="scientific">Schizophyllum commune (strain H4-8 / FGSC 9210)</name>
    <name type="common">Split gill fungus</name>
    <dbReference type="NCBI Taxonomy" id="578458"/>
    <lineage>
        <taxon>Eukaryota</taxon>
        <taxon>Fungi</taxon>
        <taxon>Dikarya</taxon>
        <taxon>Basidiomycota</taxon>
        <taxon>Agaricomycotina</taxon>
        <taxon>Agaricomycetes</taxon>
        <taxon>Agaricomycetidae</taxon>
        <taxon>Agaricales</taxon>
        <taxon>Schizophyllaceae</taxon>
        <taxon>Schizophyllum</taxon>
    </lineage>
</organism>
<proteinExistence type="predicted"/>
<keyword evidence="2" id="KW-1133">Transmembrane helix</keyword>
<feature type="coiled-coil region" evidence="1">
    <location>
        <begin position="173"/>
        <end position="200"/>
    </location>
</feature>
<dbReference type="InParanoid" id="D8Q923"/>
<feature type="coiled-coil region" evidence="1">
    <location>
        <begin position="236"/>
        <end position="263"/>
    </location>
</feature>
<dbReference type="Gene3D" id="1.20.1170.10">
    <property type="match status" value="1"/>
</dbReference>
<name>D8Q923_SCHCM</name>
<evidence type="ECO:0000256" key="1">
    <source>
        <dbReference type="SAM" id="Coils"/>
    </source>
</evidence>
<dbReference type="NCBIfam" id="NF033928">
    <property type="entry name" value="alph_xenorhab_A"/>
    <property type="match status" value="1"/>
</dbReference>
<evidence type="ECO:0000256" key="2">
    <source>
        <dbReference type="SAM" id="Phobius"/>
    </source>
</evidence>
<reference evidence="3 4" key="1">
    <citation type="journal article" date="2010" name="Nat. Biotechnol.">
        <title>Genome sequence of the model mushroom Schizophyllum commune.</title>
        <authorList>
            <person name="Ohm R.A."/>
            <person name="de Jong J.F."/>
            <person name="Lugones L.G."/>
            <person name="Aerts A."/>
            <person name="Kothe E."/>
            <person name="Stajich J.E."/>
            <person name="de Vries R.P."/>
            <person name="Record E."/>
            <person name="Levasseur A."/>
            <person name="Baker S.E."/>
            <person name="Bartholomew K.A."/>
            <person name="Coutinho P.M."/>
            <person name="Erdmann S."/>
            <person name="Fowler T.J."/>
            <person name="Gathman A.C."/>
            <person name="Lombard V."/>
            <person name="Henrissat B."/>
            <person name="Knabe N."/>
            <person name="Kuees U."/>
            <person name="Lilly W.W."/>
            <person name="Lindquist E."/>
            <person name="Lucas S."/>
            <person name="Magnuson J.K."/>
            <person name="Piumi F."/>
            <person name="Raudaskoski M."/>
            <person name="Salamov A."/>
            <person name="Schmutz J."/>
            <person name="Schwarze F.W.M.R."/>
            <person name="vanKuyk P.A."/>
            <person name="Horton J.S."/>
            <person name="Grigoriev I.V."/>
            <person name="Woesten H.A.B."/>
        </authorList>
    </citation>
    <scope>NUCLEOTIDE SEQUENCE [LARGE SCALE GENOMIC DNA]</scope>
    <source>
        <strain evidence="4">H4-8 / FGSC 9210</strain>
    </source>
</reference>
<protein>
    <submittedName>
        <fullName evidence="3">Uncharacterized protein</fullName>
    </submittedName>
</protein>
<keyword evidence="2" id="KW-0812">Transmembrane</keyword>